<dbReference type="SUPFAM" id="SSF48317">
    <property type="entry name" value="Acid phosphatase/Vanadium-dependent haloperoxidase"/>
    <property type="match status" value="1"/>
</dbReference>
<dbReference type="PANTHER" id="PTHR14969:SF13">
    <property type="entry name" value="AT30094P"/>
    <property type="match status" value="1"/>
</dbReference>
<dbReference type="RefSeq" id="WP_104986688.1">
    <property type="nucleotide sequence ID" value="NZ_CP012673.1"/>
</dbReference>
<evidence type="ECO:0000313" key="4">
    <source>
        <dbReference type="Proteomes" id="UP000238348"/>
    </source>
</evidence>
<gene>
    <name evidence="3" type="ORF">SOCE26_104470</name>
</gene>
<dbReference type="InterPro" id="IPR000326">
    <property type="entry name" value="PAP2/HPO"/>
</dbReference>
<keyword evidence="1" id="KW-1133">Transmembrane helix</keyword>
<feature type="transmembrane region" description="Helical" evidence="1">
    <location>
        <begin position="274"/>
        <end position="295"/>
    </location>
</feature>
<protein>
    <recommendedName>
        <fullName evidence="2">Phosphatidic acid phosphatase type 2/haloperoxidase domain-containing protein</fullName>
    </recommendedName>
</protein>
<name>A0A2L0FBH2_SORCE</name>
<feature type="transmembrane region" description="Helical" evidence="1">
    <location>
        <begin position="176"/>
        <end position="197"/>
    </location>
</feature>
<feature type="transmembrane region" description="Helical" evidence="1">
    <location>
        <begin position="20"/>
        <end position="44"/>
    </location>
</feature>
<dbReference type="SMART" id="SM00014">
    <property type="entry name" value="acidPPc"/>
    <property type="match status" value="1"/>
</dbReference>
<reference evidence="3 4" key="1">
    <citation type="submission" date="2015-09" db="EMBL/GenBank/DDBJ databases">
        <title>Sorangium comparison.</title>
        <authorList>
            <person name="Zaburannyi N."/>
            <person name="Bunk B."/>
            <person name="Overmann J."/>
            <person name="Mueller R."/>
        </authorList>
    </citation>
    <scope>NUCLEOTIDE SEQUENCE [LARGE SCALE GENOMIC DNA]</scope>
    <source>
        <strain evidence="3 4">So ce26</strain>
    </source>
</reference>
<dbReference type="CDD" id="cd03392">
    <property type="entry name" value="PAP2_like_2"/>
    <property type="match status" value="1"/>
</dbReference>
<dbReference type="EMBL" id="CP012673">
    <property type="protein sequence ID" value="AUX48904.1"/>
    <property type="molecule type" value="Genomic_DNA"/>
</dbReference>
<dbReference type="PANTHER" id="PTHR14969">
    <property type="entry name" value="SPHINGOSINE-1-PHOSPHATE PHOSPHOHYDROLASE"/>
    <property type="match status" value="1"/>
</dbReference>
<dbReference type="InterPro" id="IPR036938">
    <property type="entry name" value="PAP2/HPO_sf"/>
</dbReference>
<dbReference type="Pfam" id="PF01569">
    <property type="entry name" value="PAP2"/>
    <property type="match status" value="1"/>
</dbReference>
<dbReference type="OrthoDB" id="9801622at2"/>
<dbReference type="Proteomes" id="UP000238348">
    <property type="component" value="Chromosome"/>
</dbReference>
<keyword evidence="1" id="KW-0812">Transmembrane</keyword>
<evidence type="ECO:0000256" key="1">
    <source>
        <dbReference type="SAM" id="Phobius"/>
    </source>
</evidence>
<evidence type="ECO:0000313" key="3">
    <source>
        <dbReference type="EMBL" id="AUX48904.1"/>
    </source>
</evidence>
<sequence length="309" mass="32635">MQALDLHPEQLAAAVGARPFLLLALLVLGAVGSVLGIVAIARLAERHARAMWSRAVRGFRAVAEHAATRRLSARFPALGRVLRGLSADEYLVIHLGLGMALSLAALVFIALANAVHRGSTIVRVDLALSRALYASTSEGGVAALRAFTHLGSGLALTVLGIVVGAALLWRRHRVLAIGWVIALAGGGLLNAALKALFSRPRPTFEDPLAVALGWSFPSGHSMGTFVAFGMLSYLGVLFVRTLRGRLALIALALSWTVAMGFSRMYLGVHYLSDVIGGFAAGTVWLAVCISGIEVARRRPSKVDGRPLLD</sequence>
<keyword evidence="1" id="KW-0472">Membrane</keyword>
<feature type="transmembrane region" description="Helical" evidence="1">
    <location>
        <begin position="146"/>
        <end position="169"/>
    </location>
</feature>
<feature type="transmembrane region" description="Helical" evidence="1">
    <location>
        <begin position="90"/>
        <end position="112"/>
    </location>
</feature>
<proteinExistence type="predicted"/>
<dbReference type="Gene3D" id="1.20.144.10">
    <property type="entry name" value="Phosphatidic acid phosphatase type 2/haloperoxidase"/>
    <property type="match status" value="2"/>
</dbReference>
<feature type="transmembrane region" description="Helical" evidence="1">
    <location>
        <begin position="246"/>
        <end position="268"/>
    </location>
</feature>
<dbReference type="AlphaFoldDB" id="A0A2L0FBH2"/>
<organism evidence="3 4">
    <name type="scientific">Sorangium cellulosum</name>
    <name type="common">Polyangium cellulosum</name>
    <dbReference type="NCBI Taxonomy" id="56"/>
    <lineage>
        <taxon>Bacteria</taxon>
        <taxon>Pseudomonadati</taxon>
        <taxon>Myxococcota</taxon>
        <taxon>Polyangia</taxon>
        <taxon>Polyangiales</taxon>
        <taxon>Polyangiaceae</taxon>
        <taxon>Sorangium</taxon>
    </lineage>
</organism>
<evidence type="ECO:0000259" key="2">
    <source>
        <dbReference type="SMART" id="SM00014"/>
    </source>
</evidence>
<feature type="domain" description="Phosphatidic acid phosphatase type 2/haloperoxidase" evidence="2">
    <location>
        <begin position="176"/>
        <end position="289"/>
    </location>
</feature>
<accession>A0A2L0FBH2</accession>
<feature type="transmembrane region" description="Helical" evidence="1">
    <location>
        <begin position="217"/>
        <end position="239"/>
    </location>
</feature>